<evidence type="ECO:0000313" key="2">
    <source>
        <dbReference type="Proteomes" id="UP000694892"/>
    </source>
</evidence>
<evidence type="ECO:0000313" key="1">
    <source>
        <dbReference type="EMBL" id="OCT99066.1"/>
    </source>
</evidence>
<organism evidence="1 2">
    <name type="scientific">Xenopus laevis</name>
    <name type="common">African clawed frog</name>
    <dbReference type="NCBI Taxonomy" id="8355"/>
    <lineage>
        <taxon>Eukaryota</taxon>
        <taxon>Metazoa</taxon>
        <taxon>Chordata</taxon>
        <taxon>Craniata</taxon>
        <taxon>Vertebrata</taxon>
        <taxon>Euteleostomi</taxon>
        <taxon>Amphibia</taxon>
        <taxon>Batrachia</taxon>
        <taxon>Anura</taxon>
        <taxon>Pipoidea</taxon>
        <taxon>Pipidae</taxon>
        <taxon>Xenopodinae</taxon>
        <taxon>Xenopus</taxon>
        <taxon>Xenopus</taxon>
    </lineage>
</organism>
<protein>
    <submittedName>
        <fullName evidence="1">Uncharacterized protein</fullName>
    </submittedName>
</protein>
<reference evidence="2" key="1">
    <citation type="journal article" date="2016" name="Nature">
        <title>Genome evolution in the allotetraploid frog Xenopus laevis.</title>
        <authorList>
            <person name="Session A.M."/>
            <person name="Uno Y."/>
            <person name="Kwon T."/>
            <person name="Chapman J.A."/>
            <person name="Toyoda A."/>
            <person name="Takahashi S."/>
            <person name="Fukui A."/>
            <person name="Hikosaka A."/>
            <person name="Suzuki A."/>
            <person name="Kondo M."/>
            <person name="van Heeringen S.J."/>
            <person name="Quigley I."/>
            <person name="Heinz S."/>
            <person name="Ogino H."/>
            <person name="Ochi H."/>
            <person name="Hellsten U."/>
            <person name="Lyons J.B."/>
            <person name="Simakov O."/>
            <person name="Putnam N."/>
            <person name="Stites J."/>
            <person name="Kuroki Y."/>
            <person name="Tanaka T."/>
            <person name="Michiue T."/>
            <person name="Watanabe M."/>
            <person name="Bogdanovic O."/>
            <person name="Lister R."/>
            <person name="Georgiou G."/>
            <person name="Paranjpe S.S."/>
            <person name="van Kruijsbergen I."/>
            <person name="Shu S."/>
            <person name="Carlson J."/>
            <person name="Kinoshita T."/>
            <person name="Ohta Y."/>
            <person name="Mawaribuchi S."/>
            <person name="Jenkins J."/>
            <person name="Grimwood J."/>
            <person name="Schmutz J."/>
            <person name="Mitros T."/>
            <person name="Mozaffari S.V."/>
            <person name="Suzuki Y."/>
            <person name="Haramoto Y."/>
            <person name="Yamamoto T.S."/>
            <person name="Takagi C."/>
            <person name="Heald R."/>
            <person name="Miller K."/>
            <person name="Haudenschild C."/>
            <person name="Kitzman J."/>
            <person name="Nakayama T."/>
            <person name="Izutsu Y."/>
            <person name="Robert J."/>
            <person name="Fortriede J."/>
            <person name="Burns K."/>
            <person name="Lotay V."/>
            <person name="Karimi K."/>
            <person name="Yasuoka Y."/>
            <person name="Dichmann D.S."/>
            <person name="Flajnik M.F."/>
            <person name="Houston D.W."/>
            <person name="Shendure J."/>
            <person name="DuPasquier L."/>
            <person name="Vize P.D."/>
            <person name="Zorn A.M."/>
            <person name="Ito M."/>
            <person name="Marcotte E.M."/>
            <person name="Wallingford J.B."/>
            <person name="Ito Y."/>
            <person name="Asashima M."/>
            <person name="Ueno N."/>
            <person name="Matsuda Y."/>
            <person name="Veenstra G.J."/>
            <person name="Fujiyama A."/>
            <person name="Harland R.M."/>
            <person name="Taira M."/>
            <person name="Rokhsar D.S."/>
        </authorList>
    </citation>
    <scope>NUCLEOTIDE SEQUENCE [LARGE SCALE GENOMIC DNA]</scope>
    <source>
        <strain evidence="2">J</strain>
    </source>
</reference>
<proteinExistence type="predicted"/>
<dbReference type="Proteomes" id="UP000694892">
    <property type="component" value="Chromosome 1L"/>
</dbReference>
<accession>A0A974DY20</accession>
<feature type="non-terminal residue" evidence="1">
    <location>
        <position position="1"/>
    </location>
</feature>
<feature type="non-terminal residue" evidence="1">
    <location>
        <position position="33"/>
    </location>
</feature>
<dbReference type="EMBL" id="CM004466">
    <property type="protein sequence ID" value="OCT99066.1"/>
    <property type="molecule type" value="Genomic_DNA"/>
</dbReference>
<name>A0A974DY20_XENLA</name>
<dbReference type="AlphaFoldDB" id="A0A974DY20"/>
<gene>
    <name evidence="1" type="ORF">XELAEV_180048599mg</name>
</gene>
<sequence length="33" mass="3537">FAQYAEIVNFTLPDGTIRSGQILEVAGSKAIVQ</sequence>